<dbReference type="InterPro" id="IPR036796">
    <property type="entry name" value="Ribosomal_uL11_N_sf"/>
</dbReference>
<dbReference type="Pfam" id="PF00298">
    <property type="entry name" value="Ribosomal_L11"/>
    <property type="match status" value="1"/>
</dbReference>
<dbReference type="GeneID" id="4801077"/>
<comment type="subunit">
    <text evidence="7">Component of the mitochondrial ribosome large subunit (39S) which comprises a 16S rRNA and about 50 distinct proteins.</text>
</comment>
<dbReference type="SUPFAM" id="SSF46906">
    <property type="entry name" value="Ribosomal protein L11, C-terminal domain"/>
    <property type="match status" value="1"/>
</dbReference>
<dbReference type="Pfam" id="PF03946">
    <property type="entry name" value="Ribosomal_L11_N"/>
    <property type="match status" value="1"/>
</dbReference>
<dbReference type="HAMAP" id="MF_00736">
    <property type="entry name" value="Ribosomal_uL11"/>
    <property type="match status" value="1"/>
</dbReference>
<comment type="similarity">
    <text evidence="2 10">Belongs to the universal ribosomal protein uL11 family.</text>
</comment>
<protein>
    <recommendedName>
        <fullName evidence="8">Large ribosomal subunit protein uL11m</fullName>
    </recommendedName>
    <alternativeName>
        <fullName evidence="9">39S ribosomal protein L11, mitochondrial</fullName>
    </alternativeName>
</protein>
<proteinExistence type="inferred from homology"/>
<keyword evidence="3" id="KW-0809">Transit peptide</keyword>
<evidence type="ECO:0000259" key="12">
    <source>
        <dbReference type="Pfam" id="PF03946"/>
    </source>
</evidence>
<reference evidence="13" key="1">
    <citation type="submission" date="2024-06" db="UniProtKB">
        <authorList>
            <consortium name="RefSeq"/>
        </authorList>
    </citation>
    <scope>NUCLEOTIDE SEQUENCE [LARGE SCALE GENOMIC DNA]</scope>
    <source>
        <strain evidence="13">MV2-25</strain>
    </source>
</reference>
<evidence type="ECO:0000256" key="8">
    <source>
        <dbReference type="ARBA" id="ARBA00040104"/>
    </source>
</evidence>
<dbReference type="InterPro" id="IPR036769">
    <property type="entry name" value="Ribosomal_uL11_C_sf"/>
</dbReference>
<dbReference type="GO" id="GO:0003735">
    <property type="term" value="F:structural constituent of ribosome"/>
    <property type="evidence" value="ECO:0007669"/>
    <property type="project" value="InterPro"/>
</dbReference>
<keyword evidence="6 10" id="KW-0687">Ribonucleoprotein</keyword>
<evidence type="ECO:0000256" key="10">
    <source>
        <dbReference type="RuleBase" id="RU003978"/>
    </source>
</evidence>
<evidence type="ECO:0000256" key="4">
    <source>
        <dbReference type="ARBA" id="ARBA00022980"/>
    </source>
</evidence>
<keyword evidence="13" id="KW-1185">Reference proteome</keyword>
<dbReference type="RefSeq" id="XP_001358236.1">
    <property type="nucleotide sequence ID" value="XM_001358199.4"/>
</dbReference>
<evidence type="ECO:0000256" key="6">
    <source>
        <dbReference type="ARBA" id="ARBA00023274"/>
    </source>
</evidence>
<keyword evidence="4 10" id="KW-0689">Ribosomal protein</keyword>
<dbReference type="GO" id="GO:0006412">
    <property type="term" value="P:translation"/>
    <property type="evidence" value="ECO:0007669"/>
    <property type="project" value="InterPro"/>
</dbReference>
<evidence type="ECO:0000313" key="13">
    <source>
        <dbReference type="Proteomes" id="UP000001819"/>
    </source>
</evidence>
<reference evidence="14" key="2">
    <citation type="submission" date="2025-08" db="UniProtKB">
        <authorList>
            <consortium name="RefSeq"/>
        </authorList>
    </citation>
    <scope>IDENTIFICATION</scope>
    <source>
        <strain evidence="14">MV-25-SWS-2005</strain>
        <tissue evidence="14">Whole body</tissue>
    </source>
</reference>
<dbReference type="FunFam" id="3.30.1550.10:FF:000003">
    <property type="entry name" value="39S ribosomal protein L11, mitochondrial"/>
    <property type="match status" value="1"/>
</dbReference>
<evidence type="ECO:0000256" key="1">
    <source>
        <dbReference type="ARBA" id="ARBA00004173"/>
    </source>
</evidence>
<evidence type="ECO:0000256" key="7">
    <source>
        <dbReference type="ARBA" id="ARBA00038782"/>
    </source>
</evidence>
<sequence>MSKAAGKLKSLKKTVERVTHTSKLKTNIPAGMAAAGPPLGPMLGQRAINIAAFCKDFNTKTAEMIEGVPLPCRISVNSDRSYDLAIHHPPATFFLKQAAGIQRGTMTPGKEVAGMITLKHLYEIAAIKIQDPPNALLSMQQMCEMLISIARTCGIKVVRDLDPAAYGEFLEERKTIVEQQRRELQEKREAKMLRTG</sequence>
<dbReference type="FunFam" id="1.10.10.250:FF:000008">
    <property type="entry name" value="39S ribosomal protein L11, mitochondrial"/>
    <property type="match status" value="1"/>
</dbReference>
<evidence type="ECO:0000256" key="5">
    <source>
        <dbReference type="ARBA" id="ARBA00023128"/>
    </source>
</evidence>
<dbReference type="InterPro" id="IPR020783">
    <property type="entry name" value="Ribosomal_uL11_C"/>
</dbReference>
<dbReference type="OMA" id="CKQFNAK"/>
<dbReference type="InterPro" id="IPR020784">
    <property type="entry name" value="Ribosomal_uL11_N"/>
</dbReference>
<dbReference type="SUPFAM" id="SSF54747">
    <property type="entry name" value="Ribosomal L11/L12e N-terminal domain"/>
    <property type="match status" value="1"/>
</dbReference>
<dbReference type="InterPro" id="IPR000911">
    <property type="entry name" value="Ribosomal_uL11"/>
</dbReference>
<dbReference type="PANTHER" id="PTHR11661:SF1">
    <property type="entry name" value="LARGE RIBOSOMAL SUBUNIT PROTEIN UL11M"/>
    <property type="match status" value="1"/>
</dbReference>
<name>A0A6I8UNH9_DROPS</name>
<dbReference type="CDD" id="cd00349">
    <property type="entry name" value="Ribosomal_L11"/>
    <property type="match status" value="1"/>
</dbReference>
<accession>A0A6I8UNH9</accession>
<dbReference type="Gene3D" id="3.30.1550.10">
    <property type="entry name" value="Ribosomal protein L11/L12, N-terminal domain"/>
    <property type="match status" value="1"/>
</dbReference>
<dbReference type="PANTHER" id="PTHR11661">
    <property type="entry name" value="60S RIBOSOMAL PROTEIN L12"/>
    <property type="match status" value="1"/>
</dbReference>
<dbReference type="Gene3D" id="1.10.10.250">
    <property type="entry name" value="Ribosomal protein L11, C-terminal domain"/>
    <property type="match status" value="1"/>
</dbReference>
<evidence type="ECO:0000313" key="14">
    <source>
        <dbReference type="RefSeq" id="XP_001358236.1"/>
    </source>
</evidence>
<evidence type="ECO:0000256" key="3">
    <source>
        <dbReference type="ARBA" id="ARBA00022946"/>
    </source>
</evidence>
<organism evidence="13 14">
    <name type="scientific">Drosophila pseudoobscura pseudoobscura</name>
    <name type="common">Fruit fly</name>
    <dbReference type="NCBI Taxonomy" id="46245"/>
    <lineage>
        <taxon>Eukaryota</taxon>
        <taxon>Metazoa</taxon>
        <taxon>Ecdysozoa</taxon>
        <taxon>Arthropoda</taxon>
        <taxon>Hexapoda</taxon>
        <taxon>Insecta</taxon>
        <taxon>Pterygota</taxon>
        <taxon>Neoptera</taxon>
        <taxon>Endopterygota</taxon>
        <taxon>Diptera</taxon>
        <taxon>Brachycera</taxon>
        <taxon>Muscomorpha</taxon>
        <taxon>Ephydroidea</taxon>
        <taxon>Drosophilidae</taxon>
        <taxon>Drosophila</taxon>
        <taxon>Sophophora</taxon>
    </lineage>
</organism>
<keyword evidence="5" id="KW-0496">Mitochondrion</keyword>
<dbReference type="KEGG" id="dpo:4801077"/>
<dbReference type="AlphaFoldDB" id="A0A6I8UNH9"/>
<dbReference type="SMART" id="SM00649">
    <property type="entry name" value="RL11"/>
    <property type="match status" value="1"/>
</dbReference>
<evidence type="ECO:0000259" key="11">
    <source>
        <dbReference type="Pfam" id="PF00298"/>
    </source>
</evidence>
<dbReference type="GO" id="GO:0005762">
    <property type="term" value="C:mitochondrial large ribosomal subunit"/>
    <property type="evidence" value="ECO:0007669"/>
    <property type="project" value="TreeGrafter"/>
</dbReference>
<dbReference type="GO" id="GO:0070180">
    <property type="term" value="F:large ribosomal subunit rRNA binding"/>
    <property type="evidence" value="ECO:0007669"/>
    <property type="project" value="TreeGrafter"/>
</dbReference>
<comment type="subcellular location">
    <subcellularLocation>
        <location evidence="1">Mitochondrion</location>
    </subcellularLocation>
</comment>
<gene>
    <name evidence="14" type="primary">mRpL11</name>
</gene>
<evidence type="ECO:0000256" key="9">
    <source>
        <dbReference type="ARBA" id="ARBA00041455"/>
    </source>
</evidence>
<feature type="domain" description="Large ribosomal subunit protein uL11 N-terminal" evidence="12">
    <location>
        <begin position="25"/>
        <end position="82"/>
    </location>
</feature>
<evidence type="ECO:0000256" key="2">
    <source>
        <dbReference type="ARBA" id="ARBA00010537"/>
    </source>
</evidence>
<dbReference type="Bgee" id="FBgn0077411">
    <property type="expression patterns" value="Expressed in female reproductive system and 2 other cell types or tissues"/>
</dbReference>
<dbReference type="Proteomes" id="UP000001819">
    <property type="component" value="Chromosome 2"/>
</dbReference>
<dbReference type="InParanoid" id="A0A6I8UNH9"/>
<feature type="domain" description="Large ribosomal subunit protein uL11 C-terminal" evidence="11">
    <location>
        <begin position="88"/>
        <end position="157"/>
    </location>
</feature>
<dbReference type="FunCoup" id="A0A6I8UNH9">
    <property type="interactions" value="892"/>
</dbReference>